<feature type="region of interest" description="Disordered" evidence="2">
    <location>
        <begin position="177"/>
        <end position="229"/>
    </location>
</feature>
<sequence>MDHYERLVARCVEALATFDPSSTSVEDHLERFLVSSEKMGEGEEEEEEVTFVREVVAGCVRYQQLIKVVVSGFYRSPQGRSCLRADSCLYNVVCYLLLFRLQEIGPAQWRRLVLSLNTTKMYKFLSLTLSEDNLNGWITSEWYKVYDREFVDRSILSPLKSSHDELLTLVRELEEHLANKTQSKPAPKPPTEVAPFNLTKPQPRSLPTPEKIPGLKPHRPVPVSTYTRPAEQEKLAEAFRSNRLIAETTLEEARRTQFACATAEKSEKTKARMEEIVVRRVAELQFRPRRPEPVPVSVLEEGPPVKMNTAAVLREGARVQNELLLQEKRLASLEAGEKDSGEFTRWQEDMKQREAAERETEVERRHLEARLSYEDAIIAKESHLRHVQQRAQAMKEESQSLMQAYFAEREEERREMRRLVEAAAGQNAAKEARAQLQAMKKSIVEAVSEESRSLMARALEEAEEEMQCKAELIRQIRAMERVHVPRTKLVDLTQTGGQGLLVEMSVAELRERLGLLRVAEAQEEERRRRDIATSKQAKERLISETKESISRHRQEKSKETLNRQERDGDVFSRHRSQLRQKTVNHLQDRLQARRKERERLQSESQVRKGGGAARSQADSTTDTSQSITSTLLHC</sequence>
<keyword evidence="3" id="KW-0966">Cell projection</keyword>
<feature type="compositionally biased region" description="Low complexity" evidence="2">
    <location>
        <begin position="615"/>
        <end position="634"/>
    </location>
</feature>
<keyword evidence="3" id="KW-0282">Flagellum</keyword>
<dbReference type="EMBL" id="CASHTH010000482">
    <property type="protein sequence ID" value="CAI8002512.1"/>
    <property type="molecule type" value="Genomic_DNA"/>
</dbReference>
<reference evidence="3" key="1">
    <citation type="submission" date="2023-03" db="EMBL/GenBank/DDBJ databases">
        <authorList>
            <person name="Steffen K."/>
            <person name="Cardenas P."/>
        </authorList>
    </citation>
    <scope>NUCLEOTIDE SEQUENCE</scope>
</reference>
<keyword evidence="4" id="KW-1185">Reference proteome</keyword>
<protein>
    <submittedName>
        <fullName evidence="3">Cilia- and flagella-associated protein 99</fullName>
    </submittedName>
</protein>
<name>A0AA35R4Z6_GEOBA</name>
<dbReference type="PANTHER" id="PTHR34649:SF1">
    <property type="entry name" value="CILIA- AND FLAGELLA-ASSOCIATED PROTEIN 99"/>
    <property type="match status" value="1"/>
</dbReference>
<feature type="compositionally biased region" description="Basic and acidic residues" evidence="2">
    <location>
        <begin position="524"/>
        <end position="572"/>
    </location>
</feature>
<accession>A0AA35R4Z6</accession>
<proteinExistence type="predicted"/>
<keyword evidence="3" id="KW-0969">Cilium</keyword>
<comment type="caution">
    <text evidence="3">The sequence shown here is derived from an EMBL/GenBank/DDBJ whole genome shotgun (WGS) entry which is preliminary data.</text>
</comment>
<dbReference type="AlphaFoldDB" id="A0AA35R4Z6"/>
<feature type="compositionally biased region" description="Basic and acidic residues" evidence="2">
    <location>
        <begin position="586"/>
        <end position="601"/>
    </location>
</feature>
<dbReference type="InterPro" id="IPR039341">
    <property type="entry name" value="CFAP99"/>
</dbReference>
<evidence type="ECO:0000313" key="4">
    <source>
        <dbReference type="Proteomes" id="UP001174909"/>
    </source>
</evidence>
<evidence type="ECO:0000256" key="1">
    <source>
        <dbReference type="SAM" id="Coils"/>
    </source>
</evidence>
<organism evidence="3 4">
    <name type="scientific">Geodia barretti</name>
    <name type="common">Barrett's horny sponge</name>
    <dbReference type="NCBI Taxonomy" id="519541"/>
    <lineage>
        <taxon>Eukaryota</taxon>
        <taxon>Metazoa</taxon>
        <taxon>Porifera</taxon>
        <taxon>Demospongiae</taxon>
        <taxon>Heteroscleromorpha</taxon>
        <taxon>Tetractinellida</taxon>
        <taxon>Astrophorina</taxon>
        <taxon>Geodiidae</taxon>
        <taxon>Geodia</taxon>
    </lineage>
</organism>
<gene>
    <name evidence="3" type="ORF">GBAR_LOCUS3412</name>
</gene>
<keyword evidence="1" id="KW-0175">Coiled coil</keyword>
<evidence type="ECO:0000313" key="3">
    <source>
        <dbReference type="EMBL" id="CAI8002512.1"/>
    </source>
</evidence>
<dbReference type="Proteomes" id="UP001174909">
    <property type="component" value="Unassembled WGS sequence"/>
</dbReference>
<feature type="region of interest" description="Disordered" evidence="2">
    <location>
        <begin position="524"/>
        <end position="634"/>
    </location>
</feature>
<evidence type="ECO:0000256" key="2">
    <source>
        <dbReference type="SAM" id="MobiDB-lite"/>
    </source>
</evidence>
<feature type="coiled-coil region" evidence="1">
    <location>
        <begin position="384"/>
        <end position="479"/>
    </location>
</feature>
<dbReference type="PANTHER" id="PTHR34649">
    <property type="entry name" value="CILIA- AND FLAGELLA-ASSOCIATED PROTEIN 99"/>
    <property type="match status" value="1"/>
</dbReference>